<accession>A0A096AVY8</accession>
<dbReference type="AlphaFoldDB" id="A0A096AVY8"/>
<reference evidence="1 2" key="1">
    <citation type="submission" date="2014-07" db="EMBL/GenBank/DDBJ databases">
        <authorList>
            <person name="McCorrison J."/>
            <person name="Sanka R."/>
            <person name="Torralba M."/>
            <person name="Gillis M."/>
            <person name="Haft D.H."/>
            <person name="Methe B."/>
            <person name="Sutton G."/>
            <person name="Nelson K.E."/>
        </authorList>
    </citation>
    <scope>NUCLEOTIDE SEQUENCE [LARGE SCALE GENOMIC DNA]</scope>
    <source>
        <strain evidence="1 2">DNF00058</strain>
    </source>
</reference>
<dbReference type="RefSeq" id="WP_019036215.1">
    <property type="nucleotide sequence ID" value="NZ_JRNU01000059.1"/>
</dbReference>
<organism evidence="1 2">
    <name type="scientific">Prevotella amnii DNF00058</name>
    <dbReference type="NCBI Taxonomy" id="1401066"/>
    <lineage>
        <taxon>Bacteria</taxon>
        <taxon>Pseudomonadati</taxon>
        <taxon>Bacteroidota</taxon>
        <taxon>Bacteroidia</taxon>
        <taxon>Bacteroidales</taxon>
        <taxon>Prevotellaceae</taxon>
        <taxon>Prevotella</taxon>
    </lineage>
</organism>
<proteinExistence type="predicted"/>
<name>A0A096AVY8_9BACT</name>
<keyword evidence="2" id="KW-1185">Reference proteome</keyword>
<dbReference type="OrthoDB" id="1075580at2"/>
<dbReference type="Proteomes" id="UP000029614">
    <property type="component" value="Unassembled WGS sequence"/>
</dbReference>
<evidence type="ECO:0000313" key="2">
    <source>
        <dbReference type="Proteomes" id="UP000029614"/>
    </source>
</evidence>
<sequence length="59" mass="6787">MEEKSEKVAKKDDKLFTINKETDEVMTKVIVKQRKLYEAPFCTVIKIDGQSDLLHGLCT</sequence>
<gene>
    <name evidence="1" type="ORF">HMPREF9302_09205</name>
</gene>
<evidence type="ECO:0000313" key="1">
    <source>
        <dbReference type="EMBL" id="KGF50945.1"/>
    </source>
</evidence>
<dbReference type="EMBL" id="JRNU01000059">
    <property type="protein sequence ID" value="KGF50945.1"/>
    <property type="molecule type" value="Genomic_DNA"/>
</dbReference>
<comment type="caution">
    <text evidence="1">The sequence shown here is derived from an EMBL/GenBank/DDBJ whole genome shotgun (WGS) entry which is preliminary data.</text>
</comment>
<protein>
    <submittedName>
        <fullName evidence="1">Uncharacterized protein</fullName>
    </submittedName>
</protein>